<evidence type="ECO:0000313" key="1">
    <source>
        <dbReference type="EMBL" id="KHK99423.1"/>
    </source>
</evidence>
<proteinExistence type="predicted"/>
<keyword evidence="2" id="KW-1185">Reference proteome</keyword>
<organism evidence="1 2">
    <name type="scientific">Microbacterium mangrovi</name>
    <dbReference type="NCBI Taxonomy" id="1348253"/>
    <lineage>
        <taxon>Bacteria</taxon>
        <taxon>Bacillati</taxon>
        <taxon>Actinomycetota</taxon>
        <taxon>Actinomycetes</taxon>
        <taxon>Micrococcales</taxon>
        <taxon>Microbacteriaceae</taxon>
        <taxon>Microbacterium</taxon>
    </lineage>
</organism>
<name>A0A0B2ACD1_9MICO</name>
<sequence>MAMTTRRRRLIGSSVIAAVILTVGVFGIEAANQAAAVQREIPPASASPDQVLDVYLRAAKAHDCAVAAALIAPGADLDPLCGPRNPLDALLGSSGEILDYSRAEGPVGDCYPVDLVETGMDGAEAGNLPGWEFCFVQTPQGWRISDEGHG</sequence>
<comment type="caution">
    <text evidence="1">The sequence shown here is derived from an EMBL/GenBank/DDBJ whole genome shotgun (WGS) entry which is preliminary data.</text>
</comment>
<dbReference type="OrthoDB" id="4980920at2"/>
<dbReference type="EMBL" id="JTDK01000002">
    <property type="protein sequence ID" value="KHK99423.1"/>
    <property type="molecule type" value="Genomic_DNA"/>
</dbReference>
<dbReference type="Proteomes" id="UP000031030">
    <property type="component" value="Unassembled WGS sequence"/>
</dbReference>
<evidence type="ECO:0000313" key="2">
    <source>
        <dbReference type="Proteomes" id="UP000031030"/>
    </source>
</evidence>
<dbReference type="AlphaFoldDB" id="A0A0B2ACD1"/>
<protein>
    <submittedName>
        <fullName evidence="1">Uncharacterized protein</fullName>
    </submittedName>
</protein>
<accession>A0A0B2ACD1</accession>
<reference evidence="1 2" key="1">
    <citation type="submission" date="2014-11" db="EMBL/GenBank/DDBJ databases">
        <title>Genome sequence of Microbacterium mangrovi MUSC 115(T).</title>
        <authorList>
            <person name="Lee L.-H."/>
        </authorList>
    </citation>
    <scope>NUCLEOTIDE SEQUENCE [LARGE SCALE GENOMIC DNA]</scope>
    <source>
        <strain evidence="1 2">MUSC 115</strain>
    </source>
</reference>
<dbReference type="RefSeq" id="WP_039395098.1">
    <property type="nucleotide sequence ID" value="NZ_JTDK01000002.1"/>
</dbReference>
<gene>
    <name evidence="1" type="ORF">LK09_01810</name>
</gene>